<evidence type="ECO:0000256" key="2">
    <source>
        <dbReference type="SAM" id="Coils"/>
    </source>
</evidence>
<dbReference type="GO" id="GO:0009306">
    <property type="term" value="P:protein secretion"/>
    <property type="evidence" value="ECO:0007669"/>
    <property type="project" value="TreeGrafter"/>
</dbReference>
<dbReference type="PANTHER" id="PTHR20959:SF1">
    <property type="entry name" value="TRANSPORT AND GOLGI ORGANIZATION PROTEIN 6 HOMOLOG"/>
    <property type="match status" value="1"/>
</dbReference>
<dbReference type="InterPro" id="IPR039600">
    <property type="entry name" value="TANGO6/Rtp1"/>
</dbReference>
<evidence type="ECO:0000259" key="6">
    <source>
        <dbReference type="Pfam" id="PF25267"/>
    </source>
</evidence>
<feature type="domain" description="TANGO6 N-terminal" evidence="6">
    <location>
        <begin position="5"/>
        <end position="202"/>
    </location>
</feature>
<dbReference type="Pfam" id="PF23565">
    <property type="entry name" value="ARM_TANGO6"/>
    <property type="match status" value="1"/>
</dbReference>
<evidence type="ECO:0000313" key="7">
    <source>
        <dbReference type="EMBL" id="KAG2174224.1"/>
    </source>
</evidence>
<reference evidence="7" key="1">
    <citation type="submission" date="2020-12" db="EMBL/GenBank/DDBJ databases">
        <title>Metabolic potential, ecology and presence of endohyphal bacteria is reflected in genomic diversity of Mucoromycotina.</title>
        <authorList>
            <person name="Muszewska A."/>
            <person name="Okrasinska A."/>
            <person name="Steczkiewicz K."/>
            <person name="Drgas O."/>
            <person name="Orlowska M."/>
            <person name="Perlinska-Lenart U."/>
            <person name="Aleksandrzak-Piekarczyk T."/>
            <person name="Szatraj K."/>
            <person name="Zielenkiewicz U."/>
            <person name="Pilsyk S."/>
            <person name="Malc E."/>
            <person name="Mieczkowski P."/>
            <person name="Kruszewska J.S."/>
            <person name="Biernat P."/>
            <person name="Pawlowska J."/>
        </authorList>
    </citation>
    <scope>NUCLEOTIDE SEQUENCE</scope>
    <source>
        <strain evidence="7">WA0000067209</strain>
    </source>
</reference>
<dbReference type="Proteomes" id="UP000654370">
    <property type="component" value="Unassembled WGS sequence"/>
</dbReference>
<dbReference type="EMBL" id="JAEPQZ010000013">
    <property type="protein sequence ID" value="KAG2174224.1"/>
    <property type="molecule type" value="Genomic_DNA"/>
</dbReference>
<evidence type="ECO:0000259" key="4">
    <source>
        <dbReference type="Pfam" id="PF10363"/>
    </source>
</evidence>
<feature type="coiled-coil region" evidence="2">
    <location>
        <begin position="1"/>
        <end position="28"/>
    </location>
</feature>
<dbReference type="InterPro" id="IPR019451">
    <property type="entry name" value="Rtp1_C1"/>
</dbReference>
<feature type="domain" description="RNA polymerase II assembly factor Rtp1 C-terminal" evidence="3">
    <location>
        <begin position="940"/>
        <end position="972"/>
    </location>
</feature>
<dbReference type="AlphaFoldDB" id="A0A8H7PHP3"/>
<name>A0A8H7PHP3_MORIS</name>
<organism evidence="7 8">
    <name type="scientific">Mortierella isabellina</name>
    <name type="common">Filamentous fungus</name>
    <name type="synonym">Umbelopsis isabellina</name>
    <dbReference type="NCBI Taxonomy" id="91625"/>
    <lineage>
        <taxon>Eukaryota</taxon>
        <taxon>Fungi</taxon>
        <taxon>Fungi incertae sedis</taxon>
        <taxon>Mucoromycota</taxon>
        <taxon>Mucoromycotina</taxon>
        <taxon>Umbelopsidomycetes</taxon>
        <taxon>Umbelopsidales</taxon>
        <taxon>Umbelopsidaceae</taxon>
        <taxon>Umbelopsis</taxon>
    </lineage>
</organism>
<protein>
    <recommendedName>
        <fullName evidence="9">RNA polymerase II assembly factor Rtp1 C-terminal domain-containing protein</fullName>
    </recommendedName>
</protein>
<dbReference type="InterPro" id="IPR016024">
    <property type="entry name" value="ARM-type_fold"/>
</dbReference>
<sequence>MKDDKSLTEQLRERIDKLEIADESSEKDQKEQLDTSIYNVRWTFVSKCLTYLQSIQRELNAKEDSEEANDHRELLGIKDLRVVHTLLEIVVTWGLYPQLLQGVGLPISQRIKSGYSNKAFLGSAANEQFTNKTLNMDYLSHIMLSLTEIIQSKPNKETYTSVASILINRHLIDVYAGLLQLGYAPYSAIEKEQDELINTNEKIQEIDESTDNLQLGVLNTSSKHIEREKFAENFKQLFQSVDTHKSMESLSLLLGTSPLHPVPAWLRSVCGRFLSQVLLRPNGVSAVLDYTLGGVQEVKLAQMEKLSKLIATLPFQVRSVESYLSVICPQLVDIVNRGVPGAKYQVVSFIVGKLLLKYSTLSKIYLVNPIIGALAIAWDNEGEKDDVIQKDSDGSSFDRTLLSEEEILRMLTAVHGLLVTGEPSPEIIQSFLSSSIPALYQLYQFSIQAKSSYRETSLAILSTYFRITPVSEATITLRKILFDKMADKRLAYYAPGPSGGVAMRLHKKLPVVAGDHLHVDTGIFVELVQTIGLPNLCGDFFVSLLNEYFSLQSASARSAEPKVILMVLNLIMTMLDALGPTILQNPTQIIAFASNVIDSHLMQENDLGKQSTTTDKVDTGMAGIANLVPSDDEAYIGDEEDEASLMEDDLSTLFLAINLLGAVLNENENLDKQARQLLSALLPKMQILQSHPIATIQESARELSLVIKSIEAEEDISRRAAGSSSITQSSVEKYKHAMEALRDDLMPVRAHGMGMLREMILAKDPLVAQGKGLDEVLDIFVTMVQDDDSFIYLNAVKGLCALADVHGNKIISKLAQIYTDTKRPLDHRLRVGEALQQTVQRCGDALAKYVDTLLEPLEVVLDSRQTDKHLRVSALSIIGVACQTCPVALMDKLWYLMNWILTILEVEKAVEIRRAATVVILSVFRGFANQTLYSYPADLLKRTYRTLRYVEETDHDDLTRYQARVALSDLDAIMRNEIFH</sequence>
<accession>A0A8H7PHP3</accession>
<feature type="domain" description="RNA polymerase II assembly factor Rtp1 C-terminal" evidence="4">
    <location>
        <begin position="734"/>
        <end position="844"/>
    </location>
</feature>
<comment type="similarity">
    <text evidence="1">Belongs to the Tango6 family.</text>
</comment>
<dbReference type="Pfam" id="PF10304">
    <property type="entry name" value="RTP1_C2"/>
    <property type="match status" value="1"/>
</dbReference>
<evidence type="ECO:0000313" key="8">
    <source>
        <dbReference type="Proteomes" id="UP000654370"/>
    </source>
</evidence>
<evidence type="ECO:0000259" key="3">
    <source>
        <dbReference type="Pfam" id="PF10304"/>
    </source>
</evidence>
<dbReference type="InterPro" id="IPR011989">
    <property type="entry name" value="ARM-like"/>
</dbReference>
<evidence type="ECO:0000259" key="5">
    <source>
        <dbReference type="Pfam" id="PF23565"/>
    </source>
</evidence>
<feature type="domain" description="TANGO6 HEAT repeat" evidence="5">
    <location>
        <begin position="278"/>
        <end position="508"/>
    </location>
</feature>
<gene>
    <name evidence="7" type="ORF">INT43_004245</name>
</gene>
<proteinExistence type="inferred from homology"/>
<dbReference type="Gene3D" id="1.25.10.10">
    <property type="entry name" value="Leucine-rich Repeat Variant"/>
    <property type="match status" value="1"/>
</dbReference>
<keyword evidence="2" id="KW-0175">Coiled coil</keyword>
<evidence type="ECO:0000256" key="1">
    <source>
        <dbReference type="ARBA" id="ARBA00005724"/>
    </source>
</evidence>
<dbReference type="Pfam" id="PF10363">
    <property type="entry name" value="RTP1_C1"/>
    <property type="match status" value="1"/>
</dbReference>
<dbReference type="PANTHER" id="PTHR20959">
    <property type="entry name" value="TRANSPORT AND GOLGI ORGANIZATION PROTEIN 6 FAMILY MEMBER"/>
    <property type="match status" value="1"/>
</dbReference>
<dbReference type="InterPro" id="IPR057347">
    <property type="entry name" value="TANGO6_N"/>
</dbReference>
<dbReference type="SUPFAM" id="SSF48371">
    <property type="entry name" value="ARM repeat"/>
    <property type="match status" value="1"/>
</dbReference>
<dbReference type="OrthoDB" id="39591at2759"/>
<keyword evidence="8" id="KW-1185">Reference proteome</keyword>
<comment type="caution">
    <text evidence="7">The sequence shown here is derived from an EMBL/GenBank/DDBJ whole genome shotgun (WGS) entry which is preliminary data.</text>
</comment>
<dbReference type="InterPro" id="IPR057407">
    <property type="entry name" value="HEAT_TANGO6"/>
</dbReference>
<dbReference type="Pfam" id="PF25267">
    <property type="entry name" value="TANGO6_N"/>
    <property type="match status" value="1"/>
</dbReference>
<dbReference type="InterPro" id="IPR019414">
    <property type="entry name" value="Rtp1_C2"/>
</dbReference>
<evidence type="ECO:0008006" key="9">
    <source>
        <dbReference type="Google" id="ProtNLM"/>
    </source>
</evidence>